<dbReference type="NCBIfam" id="TIGR02967">
    <property type="entry name" value="guan_deamin"/>
    <property type="match status" value="1"/>
</dbReference>
<dbReference type="InterPro" id="IPR006680">
    <property type="entry name" value="Amidohydro-rel"/>
</dbReference>
<dbReference type="GO" id="GO:0008270">
    <property type="term" value="F:zinc ion binding"/>
    <property type="evidence" value="ECO:0007669"/>
    <property type="project" value="UniProtKB-UniRule"/>
</dbReference>
<evidence type="ECO:0000313" key="11">
    <source>
        <dbReference type="Proteomes" id="UP000010105"/>
    </source>
</evidence>
<evidence type="ECO:0000256" key="6">
    <source>
        <dbReference type="ARBA" id="ARBA00022833"/>
    </source>
</evidence>
<dbReference type="Pfam" id="PF01979">
    <property type="entry name" value="Amidohydro_1"/>
    <property type="match status" value="1"/>
</dbReference>
<dbReference type="AlphaFoldDB" id="K0DUB4"/>
<keyword evidence="5 8" id="KW-0378">Hydrolase</keyword>
<evidence type="ECO:0000256" key="4">
    <source>
        <dbReference type="ARBA" id="ARBA00022723"/>
    </source>
</evidence>
<evidence type="ECO:0000259" key="9">
    <source>
        <dbReference type="Pfam" id="PF01979"/>
    </source>
</evidence>
<dbReference type="EC" id="3.5.4.3" evidence="3 7"/>
<dbReference type="PANTHER" id="PTHR11271:SF6">
    <property type="entry name" value="GUANINE DEAMINASE"/>
    <property type="match status" value="1"/>
</dbReference>
<evidence type="ECO:0000256" key="7">
    <source>
        <dbReference type="NCBIfam" id="TIGR02967"/>
    </source>
</evidence>
<reference evidence="10 11" key="1">
    <citation type="journal article" date="2012" name="J. Bacteriol.">
        <title>Complete Genome Sequence of Burkholderia phenoliruptrix BR3459a (CLA1), a Heat-Tolerant, Nitrogen-Fixing Symbiont of Mimosa flocculosa.</title>
        <authorList>
            <person name="de Oliveira Cunha C."/>
            <person name="Goda Zuleta L.F."/>
            <person name="Paula de Almeida L.G."/>
            <person name="Prioli Ciapina L."/>
            <person name="Lustrino Borges W."/>
            <person name="Pitard R.M."/>
            <person name="Baldani J.I."/>
            <person name="Straliotto R."/>
            <person name="de Faria S.M."/>
            <person name="Hungria M."/>
            <person name="Sousa Cavada B."/>
            <person name="Mercante F.M."/>
            <person name="Ribeiro de Vasconcelos A.T."/>
        </authorList>
    </citation>
    <scope>NUCLEOTIDE SEQUENCE [LARGE SCALE GENOMIC DNA]</scope>
    <source>
        <strain evidence="10 11">BR3459a</strain>
    </source>
</reference>
<dbReference type="PATRIC" id="fig|1229205.11.peg.3084"/>
<dbReference type="PANTHER" id="PTHR11271">
    <property type="entry name" value="GUANINE DEAMINASE"/>
    <property type="match status" value="1"/>
</dbReference>
<dbReference type="eggNOG" id="COG0402">
    <property type="taxonomic scope" value="Bacteria"/>
</dbReference>
<dbReference type="UniPathway" id="UPA00603">
    <property type="reaction ID" value="UER00660"/>
</dbReference>
<dbReference type="HOGENOM" id="CLU_012358_0_2_4"/>
<dbReference type="FunFam" id="3.20.20.140:FF:000022">
    <property type="entry name" value="Guanine deaminase"/>
    <property type="match status" value="1"/>
</dbReference>
<dbReference type="SUPFAM" id="SSF51556">
    <property type="entry name" value="Metallo-dependent hydrolases"/>
    <property type="match status" value="1"/>
</dbReference>
<comment type="similarity">
    <text evidence="2 8">Belongs to the metallo-dependent hydrolases superfamily. ATZ/TRZ family.</text>
</comment>
<comment type="cofactor">
    <cofactor evidence="8">
        <name>Zn(2+)</name>
        <dbReference type="ChEBI" id="CHEBI:29105"/>
    </cofactor>
    <text evidence="8">Binds 1 zinc ion per subunit.</text>
</comment>
<dbReference type="InterPro" id="IPR032466">
    <property type="entry name" value="Metal_Hydrolase"/>
</dbReference>
<accession>K0DUB4</accession>
<evidence type="ECO:0000256" key="1">
    <source>
        <dbReference type="ARBA" id="ARBA00004984"/>
    </source>
</evidence>
<dbReference type="EMBL" id="CP003863">
    <property type="protein sequence ID" value="AFT86819.1"/>
    <property type="molecule type" value="Genomic_DNA"/>
</dbReference>
<evidence type="ECO:0000256" key="8">
    <source>
        <dbReference type="RuleBase" id="RU366009"/>
    </source>
</evidence>
<comment type="function">
    <text evidence="8">Catalyzes the hydrolytic deamination of guanine, producing xanthine and ammonia.</text>
</comment>
<dbReference type="GO" id="GO:0005829">
    <property type="term" value="C:cytosol"/>
    <property type="evidence" value="ECO:0007669"/>
    <property type="project" value="TreeGrafter"/>
</dbReference>
<dbReference type="Gene3D" id="3.20.20.140">
    <property type="entry name" value="Metal-dependent hydrolases"/>
    <property type="match status" value="1"/>
</dbReference>
<comment type="pathway">
    <text evidence="1 8">Purine metabolism; guanine degradation; xanthine from guanine: step 1/1.</text>
</comment>
<evidence type="ECO:0000256" key="3">
    <source>
        <dbReference type="ARBA" id="ARBA00012781"/>
    </source>
</evidence>
<proteinExistence type="inferred from homology"/>
<dbReference type="SUPFAM" id="SSF51338">
    <property type="entry name" value="Composite domain of metallo-dependent hydrolases"/>
    <property type="match status" value="1"/>
</dbReference>
<comment type="catalytic activity">
    <reaction evidence="8">
        <text>guanine + H2O + H(+) = xanthine + NH4(+)</text>
        <dbReference type="Rhea" id="RHEA:14665"/>
        <dbReference type="ChEBI" id="CHEBI:15377"/>
        <dbReference type="ChEBI" id="CHEBI:15378"/>
        <dbReference type="ChEBI" id="CHEBI:16235"/>
        <dbReference type="ChEBI" id="CHEBI:17712"/>
        <dbReference type="ChEBI" id="CHEBI:28938"/>
        <dbReference type="EC" id="3.5.4.3"/>
    </reaction>
</comment>
<evidence type="ECO:0000256" key="2">
    <source>
        <dbReference type="ARBA" id="ARBA00006745"/>
    </source>
</evidence>
<dbReference type="CDD" id="cd01303">
    <property type="entry name" value="GDEase"/>
    <property type="match status" value="1"/>
</dbReference>
<dbReference type="STRING" id="1229205.BUPH_03246"/>
<dbReference type="GO" id="GO:0008892">
    <property type="term" value="F:guanine deaminase activity"/>
    <property type="evidence" value="ECO:0007669"/>
    <property type="project" value="UniProtKB-UniRule"/>
</dbReference>
<dbReference type="InterPro" id="IPR014311">
    <property type="entry name" value="Guanine_deaminase"/>
</dbReference>
<gene>
    <name evidence="10" type="ORF">BUPH_03246</name>
</gene>
<dbReference type="KEGG" id="bpx:BUPH_03246"/>
<keyword evidence="6 8" id="KW-0862">Zinc</keyword>
<evidence type="ECO:0000313" key="10">
    <source>
        <dbReference type="EMBL" id="AFT86819.1"/>
    </source>
</evidence>
<dbReference type="InterPro" id="IPR011059">
    <property type="entry name" value="Metal-dep_hydrolase_composite"/>
</dbReference>
<sequence>MQRGQHETHAEGTPPALRSFYFGDGFPMTHSAQASAQSAFRAQLLTFNGDPSRSPEAAVFHEDGLLIVEDGHVVATGAYAALAPRLAPGTPVQDMRGKLIVPGFIDTHIHYPQTDMIASPAPGLLPWLDTYTFPTERRFTDEAYARDTASFFLEELLACGTTTALVYCTVHKQSADALFAESEARNLRMVAGKVLMDRNCPEFLRDTAQSGYDDSAELIGRWHNRGRQLYALTPRFAPTSTEAQLEACGVLARKHADVFVQSHVAENLDEVKWVNSLFPGHRSYLDIYDHYGLLRRRAVYGHCIHFDAEDRRRMAQTGTVASHCPTSNLFLGSGLFDFDKADEAGMPVALATDVGGGTSFSMLQTMNEAHKVARLTGHHLTATRMFYLATAGAAAALDLADKVGTLRPQSEADFVVLDPQATPLLARRTARTESLEELLFAFALLGDDRAVYETYAAGRRVHRRDEVRAHAPRAARLAQVVA</sequence>
<evidence type="ECO:0000256" key="5">
    <source>
        <dbReference type="ARBA" id="ARBA00022801"/>
    </source>
</evidence>
<dbReference type="Gene3D" id="2.30.40.10">
    <property type="entry name" value="Urease, subunit C, domain 1"/>
    <property type="match status" value="1"/>
</dbReference>
<name>K0DUB4_9BURK</name>
<keyword evidence="4 8" id="KW-0479">Metal-binding</keyword>
<dbReference type="InterPro" id="IPR051607">
    <property type="entry name" value="Metallo-dep_hydrolases"/>
</dbReference>
<dbReference type="GO" id="GO:0006147">
    <property type="term" value="P:guanine catabolic process"/>
    <property type="evidence" value="ECO:0007669"/>
    <property type="project" value="UniProtKB-UniRule"/>
</dbReference>
<dbReference type="NCBIfam" id="NF006679">
    <property type="entry name" value="PRK09228.1"/>
    <property type="match status" value="1"/>
</dbReference>
<protein>
    <recommendedName>
        <fullName evidence="3 7">Guanine deaminase</fullName>
        <shortName evidence="8">Guanase</shortName>
        <ecNumber evidence="3 7">3.5.4.3</ecNumber>
    </recommendedName>
    <alternativeName>
        <fullName evidence="8">Guanine aminohydrolase</fullName>
    </alternativeName>
</protein>
<feature type="domain" description="Amidohydrolase-related" evidence="9">
    <location>
        <begin position="100"/>
        <end position="461"/>
    </location>
</feature>
<organism evidence="10 11">
    <name type="scientific">Paraburkholderia phenoliruptrix BR3459a</name>
    <dbReference type="NCBI Taxonomy" id="1229205"/>
    <lineage>
        <taxon>Bacteria</taxon>
        <taxon>Pseudomonadati</taxon>
        <taxon>Pseudomonadota</taxon>
        <taxon>Betaproteobacteria</taxon>
        <taxon>Burkholderiales</taxon>
        <taxon>Burkholderiaceae</taxon>
        <taxon>Paraburkholderia</taxon>
    </lineage>
</organism>
<dbReference type="Proteomes" id="UP000010105">
    <property type="component" value="Chromosome 1"/>
</dbReference>